<dbReference type="EMBL" id="CP009933">
    <property type="protein sequence ID" value="AKA67807.1"/>
    <property type="molecule type" value="Genomic_DNA"/>
</dbReference>
<dbReference type="InterPro" id="IPR043128">
    <property type="entry name" value="Rev_trsase/Diguanyl_cyclase"/>
</dbReference>
<evidence type="ECO:0000313" key="4">
    <source>
        <dbReference type="EMBL" id="AKA67807.1"/>
    </source>
</evidence>
<dbReference type="InterPro" id="IPR000160">
    <property type="entry name" value="GGDEF_dom"/>
</dbReference>
<dbReference type="InterPro" id="IPR038242">
    <property type="entry name" value="Cmr2_N"/>
</dbReference>
<dbReference type="Gene3D" id="3.30.70.2220">
    <property type="entry name" value="CRISPR-Cas system, Cmr2 subunit, D1 domain, cysteine cluster"/>
    <property type="match status" value="1"/>
</dbReference>
<dbReference type="InterPro" id="IPR054767">
    <property type="entry name" value="Cas10-Cmr2_palm2"/>
</dbReference>
<keyword evidence="5" id="KW-1185">Reference proteome</keyword>
<proteinExistence type="predicted"/>
<dbReference type="STRING" id="1548.CSCA_0682"/>
<dbReference type="Proteomes" id="UP000033115">
    <property type="component" value="Chromosome"/>
</dbReference>
<protein>
    <submittedName>
        <fullName evidence="4">Metallopeptidase, M24 family</fullName>
    </submittedName>
</protein>
<dbReference type="HOGENOM" id="CLU_012640_1_0_9"/>
<organism evidence="4 5">
    <name type="scientific">Clostridium scatologenes</name>
    <dbReference type="NCBI Taxonomy" id="1548"/>
    <lineage>
        <taxon>Bacteria</taxon>
        <taxon>Bacillati</taxon>
        <taxon>Bacillota</taxon>
        <taxon>Clostridia</taxon>
        <taxon>Eubacteriales</taxon>
        <taxon>Clostridiaceae</taxon>
        <taxon>Clostridium</taxon>
    </lineage>
</organism>
<keyword evidence="2" id="KW-0051">Antiviral defense</keyword>
<dbReference type="KEGG" id="csq:CSCA_0682"/>
<name>A0A0E3M561_CLOSL</name>
<dbReference type="GO" id="GO:0000166">
    <property type="term" value="F:nucleotide binding"/>
    <property type="evidence" value="ECO:0007669"/>
    <property type="project" value="UniProtKB-KW"/>
</dbReference>
<gene>
    <name evidence="4" type="ORF">CSCA_0682</name>
</gene>
<sequence length="584" mass="68677">MHNKLMLITIAGIQEYISNARKTADFFNGSKIITEFLKEIYEIVKHFEGYKDFDTILPCELDKHELDIPNYFIAKVSSNLENNELENKLRKILSKSLKNNFNKIYCYLNLDVYIVVVDFKSSYQVSYKSMYKKLDGYKNNRFRDYSLIYNIHENKNFDLQNCTICGKNRGKYISNTNIELIKTEQYYTSENKYIKDKEVLCEDCLRKRKYDYHKEYPSTVDIAVMEWIDEVNKNEKIQHYDKMIGSIVNNKRDCIANFYHLDYIYSHVEGNMCDEYVKALDEINNLDRKDQKCKVGNASRYYALIKADIDDLGKHFNGKYLKESIKNDDIIFEKFQKRLSKEILKLSEGVKEKLYSFKNNYETKKLDIYLGGDDLLFFCPLYKVFEIVKFIDERIKNINIEDNEKNLTISKSIVVAHDSVPLTQVINLSRKSLDIAKEKFEKQGKNALVISIINSSGIVRTSYLKNERKTVDELVNLINGFKNYISSGFISNIERQLFLLGENMSLEEYEVLMNVIMNVIERVASKQIKDNEIKCKENLKYLISKFVYVNSSNYFLDLKGYFNLLYILKKYSIEIINDINGGSI</sequence>
<reference evidence="4 5" key="1">
    <citation type="journal article" date="2015" name="J. Biotechnol.">
        <title>Complete genome sequence of a malodorant-producing acetogen, Clostridium scatologenes ATCC 25775(T).</title>
        <authorList>
            <person name="Zhu Z."/>
            <person name="Guo T."/>
            <person name="Zheng H."/>
            <person name="Song T."/>
            <person name="Ouyang P."/>
            <person name="Xie J."/>
        </authorList>
    </citation>
    <scope>NUCLEOTIDE SEQUENCE [LARGE SCALE GENOMIC DNA]</scope>
    <source>
        <strain evidence="4 5">ATCC 25775</strain>
    </source>
</reference>
<keyword evidence="1" id="KW-0547">Nucleotide-binding</keyword>
<dbReference type="PROSITE" id="PS50887">
    <property type="entry name" value="GGDEF"/>
    <property type="match status" value="1"/>
</dbReference>
<evidence type="ECO:0000313" key="5">
    <source>
        <dbReference type="Proteomes" id="UP000033115"/>
    </source>
</evidence>
<evidence type="ECO:0000259" key="3">
    <source>
        <dbReference type="PROSITE" id="PS50887"/>
    </source>
</evidence>
<accession>A0A0E3M561</accession>
<dbReference type="RefSeq" id="WP_029160894.1">
    <property type="nucleotide sequence ID" value="NZ_CP009933.1"/>
</dbReference>
<dbReference type="InterPro" id="IPR024615">
    <property type="entry name" value="CRISPR-assoc_Cmr2_N"/>
</dbReference>
<dbReference type="AlphaFoldDB" id="A0A0E3M561"/>
<dbReference type="GO" id="GO:0051607">
    <property type="term" value="P:defense response to virus"/>
    <property type="evidence" value="ECO:0007669"/>
    <property type="project" value="UniProtKB-KW"/>
</dbReference>
<dbReference type="Gene3D" id="3.30.70.270">
    <property type="match status" value="1"/>
</dbReference>
<evidence type="ECO:0000256" key="2">
    <source>
        <dbReference type="ARBA" id="ARBA00023118"/>
    </source>
</evidence>
<feature type="domain" description="GGDEF" evidence="3">
    <location>
        <begin position="300"/>
        <end position="453"/>
    </location>
</feature>
<dbReference type="Pfam" id="PF12469">
    <property type="entry name" value="Cmr2_N"/>
    <property type="match status" value="1"/>
</dbReference>
<evidence type="ECO:0000256" key="1">
    <source>
        <dbReference type="ARBA" id="ARBA00022741"/>
    </source>
</evidence>
<dbReference type="Pfam" id="PF22335">
    <property type="entry name" value="Cas10-Cmr2_palm2"/>
    <property type="match status" value="1"/>
</dbReference>